<gene>
    <name evidence="3" type="ORF">F8M41_009722</name>
</gene>
<dbReference type="OrthoDB" id="2351154at2759"/>
<dbReference type="GO" id="GO:0005524">
    <property type="term" value="F:ATP binding"/>
    <property type="evidence" value="ECO:0007669"/>
    <property type="project" value="UniProtKB-KW"/>
</dbReference>
<dbReference type="Gene3D" id="1.20.1280.50">
    <property type="match status" value="1"/>
</dbReference>
<dbReference type="SUPFAM" id="SSF81383">
    <property type="entry name" value="F-box domain"/>
    <property type="match status" value="1"/>
</dbReference>
<organism evidence="3 4">
    <name type="scientific">Gigaspora margarita</name>
    <dbReference type="NCBI Taxonomy" id="4874"/>
    <lineage>
        <taxon>Eukaryota</taxon>
        <taxon>Fungi</taxon>
        <taxon>Fungi incertae sedis</taxon>
        <taxon>Mucoromycota</taxon>
        <taxon>Glomeromycotina</taxon>
        <taxon>Glomeromycetes</taxon>
        <taxon>Diversisporales</taxon>
        <taxon>Gigasporaceae</taxon>
        <taxon>Gigaspora</taxon>
    </lineage>
</organism>
<keyword evidence="3" id="KW-0067">ATP-binding</keyword>
<feature type="transmembrane region" description="Helical" evidence="1">
    <location>
        <begin position="20"/>
        <end position="42"/>
    </location>
</feature>
<evidence type="ECO:0000259" key="2">
    <source>
        <dbReference type="Pfam" id="PF12937"/>
    </source>
</evidence>
<dbReference type="InterPro" id="IPR036047">
    <property type="entry name" value="F-box-like_dom_sf"/>
</dbReference>
<evidence type="ECO:0000313" key="3">
    <source>
        <dbReference type="EMBL" id="KAF0399375.1"/>
    </source>
</evidence>
<accession>A0A8H4A2V3</accession>
<keyword evidence="1" id="KW-0812">Transmembrane</keyword>
<keyword evidence="1" id="KW-1133">Transmembrane helix</keyword>
<evidence type="ECO:0000256" key="1">
    <source>
        <dbReference type="SAM" id="Phobius"/>
    </source>
</evidence>
<evidence type="ECO:0000313" key="4">
    <source>
        <dbReference type="Proteomes" id="UP000439903"/>
    </source>
</evidence>
<protein>
    <submittedName>
        <fullName evidence="3">ATP-binding cassette, subfamily B MDR/TAP, member 1</fullName>
    </submittedName>
</protein>
<comment type="caution">
    <text evidence="3">The sequence shown here is derived from an EMBL/GenBank/DDBJ whole genome shotgun (WGS) entry which is preliminary data.</text>
</comment>
<feature type="domain" description="F-box" evidence="2">
    <location>
        <begin position="2"/>
        <end position="46"/>
    </location>
</feature>
<dbReference type="CDD" id="cd09917">
    <property type="entry name" value="F-box_SF"/>
    <property type="match status" value="1"/>
</dbReference>
<keyword evidence="1" id="KW-0472">Membrane</keyword>
<name>A0A8H4A2V3_GIGMA</name>
<dbReference type="AlphaFoldDB" id="A0A8H4A2V3"/>
<proteinExistence type="predicted"/>
<keyword evidence="4" id="KW-1185">Reference proteome</keyword>
<dbReference type="Proteomes" id="UP000439903">
    <property type="component" value="Unassembled WGS sequence"/>
</dbReference>
<sequence>MNALPNECLLEIFNNLRNHYRTLFSCLLVNRLWCTIIVPILWRNPTKHLDDKRLLKFCLSTLNTKEEALLIPFKIIIPKVSKPLFEYTSYATSIVSSHLTFIIKKLAH</sequence>
<reference evidence="3 4" key="1">
    <citation type="journal article" date="2019" name="Environ. Microbiol.">
        <title>At the nexus of three kingdoms: the genome of the mycorrhizal fungus Gigaspora margarita provides insights into plant, endobacterial and fungal interactions.</title>
        <authorList>
            <person name="Venice F."/>
            <person name="Ghignone S."/>
            <person name="Salvioli di Fossalunga A."/>
            <person name="Amselem J."/>
            <person name="Novero M."/>
            <person name="Xianan X."/>
            <person name="Sedzielewska Toro K."/>
            <person name="Morin E."/>
            <person name="Lipzen A."/>
            <person name="Grigoriev I.V."/>
            <person name="Henrissat B."/>
            <person name="Martin F.M."/>
            <person name="Bonfante P."/>
        </authorList>
    </citation>
    <scope>NUCLEOTIDE SEQUENCE [LARGE SCALE GENOMIC DNA]</scope>
    <source>
        <strain evidence="3 4">BEG34</strain>
    </source>
</reference>
<dbReference type="EMBL" id="WTPW01002066">
    <property type="protein sequence ID" value="KAF0399375.1"/>
    <property type="molecule type" value="Genomic_DNA"/>
</dbReference>
<dbReference type="InterPro" id="IPR001810">
    <property type="entry name" value="F-box_dom"/>
</dbReference>
<dbReference type="Pfam" id="PF12937">
    <property type="entry name" value="F-box-like"/>
    <property type="match status" value="1"/>
</dbReference>
<keyword evidence="3" id="KW-0547">Nucleotide-binding</keyword>